<dbReference type="EMBL" id="FNDU01000001">
    <property type="protein sequence ID" value="SDH43151.1"/>
    <property type="molecule type" value="Genomic_DNA"/>
</dbReference>
<dbReference type="InterPro" id="IPR036485">
    <property type="entry name" value="Glu_synth_asu_C_sf"/>
</dbReference>
<dbReference type="Pfam" id="PF01493">
    <property type="entry name" value="GXGXG"/>
    <property type="match status" value="1"/>
</dbReference>
<evidence type="ECO:0000256" key="13">
    <source>
        <dbReference type="ARBA" id="ARBA00023014"/>
    </source>
</evidence>
<evidence type="ECO:0000256" key="10">
    <source>
        <dbReference type="ARBA" id="ARBA00022962"/>
    </source>
</evidence>
<keyword evidence="15" id="KW-0003">3Fe-4S</keyword>
<keyword evidence="13" id="KW-0411">Iron-sulfur</keyword>
<evidence type="ECO:0000256" key="11">
    <source>
        <dbReference type="ARBA" id="ARBA00023002"/>
    </source>
</evidence>
<name>A0A1G8CCD4_9BACI</name>
<dbReference type="FunFam" id="3.60.20.10:FF:000001">
    <property type="entry name" value="Glutamate synthase, large subunit"/>
    <property type="match status" value="1"/>
</dbReference>
<dbReference type="PANTHER" id="PTHR11938">
    <property type="entry name" value="FAD NADPH DEHYDROGENASE/OXIDOREDUCTASE"/>
    <property type="match status" value="1"/>
</dbReference>
<keyword evidence="10" id="KW-0315">Glutamine amidotransferase</keyword>
<evidence type="ECO:0000256" key="14">
    <source>
        <dbReference type="ARBA" id="ARBA00023164"/>
    </source>
</evidence>
<dbReference type="GO" id="GO:0006537">
    <property type="term" value="P:glutamate biosynthetic process"/>
    <property type="evidence" value="ECO:0007669"/>
    <property type="project" value="UniProtKB-KW"/>
</dbReference>
<dbReference type="InterPro" id="IPR050711">
    <property type="entry name" value="ET-N_metabolism_enzyme"/>
</dbReference>
<comment type="cofactor">
    <cofactor evidence="2">
        <name>[3Fe-4S] cluster</name>
        <dbReference type="ChEBI" id="CHEBI:21137"/>
    </cofactor>
</comment>
<dbReference type="SUPFAM" id="SSF69336">
    <property type="entry name" value="Alpha subunit of glutamate synthase, C-terminal domain"/>
    <property type="match status" value="1"/>
</dbReference>
<feature type="domain" description="Glutamine amidotransferase type-2" evidence="18">
    <location>
        <begin position="22"/>
        <end position="420"/>
    </location>
</feature>
<keyword evidence="14" id="KW-0314">Glutamate biosynthesis</keyword>
<evidence type="ECO:0000256" key="1">
    <source>
        <dbReference type="ARBA" id="ARBA00001917"/>
    </source>
</evidence>
<dbReference type="FunFam" id="3.20.20.70:FF:000053">
    <property type="entry name" value="Glutamate synthase large subunit"/>
    <property type="match status" value="1"/>
</dbReference>
<evidence type="ECO:0000256" key="12">
    <source>
        <dbReference type="ARBA" id="ARBA00023004"/>
    </source>
</evidence>
<dbReference type="InterPro" id="IPR002932">
    <property type="entry name" value="Glu_synthdom"/>
</dbReference>
<protein>
    <submittedName>
        <fullName evidence="19">Glutamate synthase (NADH) large subunit</fullName>
    </submittedName>
</protein>
<evidence type="ECO:0000256" key="3">
    <source>
        <dbReference type="ARBA" id="ARBA00001974"/>
    </source>
</evidence>
<sequence length="1532" mass="169962">MTQPYISQREGLYDSDFEHDNCGIGFLANIKGKRSHDIVKKALDILVNLEHRGGQGDEPNTGDGAGILLQLPHRFFKNNENDLGFEVPKEGHYGVGMVFLPSADQKRHQCEKEIDQIIEEEGQTVLGWREVPVDDSMIGKAALKAKPAVYQVFIGRSDDVQSREEFERKLYVIRKRAEHEAGQELEDNDSFYFASLSSRTIVYKGMLTTEQVPQFYKDVNDKDFETAVALVHSRFSTNTFPSWERAHPNRYLIHNGEINTVKGNVNWMHAREAVFQSELFKNDLGKVHPVIDHHGSDSSMFDNTFEFLTLAGRSMPHSAMMMIPEPWQNDPLMNEEKKAFYQFHSCLMEPWDGPTAIAYTDGNKVGACLDRNGLRPARYYVTKDDHILMSSEVGVLDIDPEDVLYKERLHPGHMLLVDMEEGRIVPDEEIKHSIASEKPYKEWVDTYMADLEDVMESQDVYNTEFDQLQKRQLTFGYTYEELEKMVKPMAAEGVDPVGSMGYDSPLAVLSKKPQLLYNYFKQLFAQVTNPPIDAIREELVTAVGTTIGKEGNLLHPEPESARQLFLKTPLLNNEDFAKLRANKQKGFQSVTLPMVFDASKGKEALKPALDQLFASADQAVENGATVIILSDRNVDSQYAPIPALLAVSGLHHHFIRNGMRTRVSLAVETAEPREVHHFAVLLGYGAEAVNPYLVFDSIDGMLKDNLIEGTSYVEAVQKYIKAATKGLMKVLSKMGISTIQSYRGAQIFEAVGIDLNVVDEYFTWTPSRIGGITLDIIAEEVLLRHKRAFTEQEGQDLTLEPGDDLQWRRNGEPHQYNPHTIHMLQHAARKNDYDLYKKYSKAINEQEKEQTSLRGLLSFNTTKANPVSIDEVESASDIVKRFKTGAMSFGSISKEAHEALAIAMNRIGGRSNTGEGGEDPARFKPDANGDLRRSSIKQVASGRFGVTSHYLVNADEIQIKIAQGAKPGEGGQLPGNKVYPWVAEVRGTTAGVGLISPPPHHDIYSIEDLAELIHDLKNANPSARVSVKLVSGTGVGTIAAGVAKGRADGLVISGYDGGTGAAARTSIKHAGLPWEIGLAETHQTLVLNNLRDRIKVETDGKLMTGRDVAIAALLGAEEYAFSTAPLVVLGCVIMRVCHLDTCPVGIATQNPELRKKFMGTPDHIVNFMHFIAEEMREIMAELGFKTVNEMIGRTDLVEQKEEVDNWKASTVDLSNLLYRPKKLDQSKHFGHLEQDHMLEQSLDYTTLLKAAKQAITNKEAVFGEFSIKNTDRVVGTIVGSEVTKHHGKDGLEEDTIRFTFRGSAGQSFGAFIPKGMTQTLIGDANDYLGKGLSGGKIIAYPPETSTFAPEESILIGNTTFYGATAGEAYIRGVAGERFCVRNSGAHVVVEGVGDHGCEYMTGGIVVNLGGTGRNFAAGMSGGIAYVLDRDGNFADYCNHEMVQLEELEDTEEIKQLKSLIENHVYYTESSLAESLLQQWKNSVSKFVKVIPKDYKQMMESIEIAKKEGLSEQEAIMTAFNETKTSKARVGGK</sequence>
<gene>
    <name evidence="19" type="ORF">SAMN05216352_101269</name>
</gene>
<evidence type="ECO:0000256" key="4">
    <source>
        <dbReference type="ARBA" id="ARBA00009716"/>
    </source>
</evidence>
<comment type="cofactor">
    <cofactor evidence="1">
        <name>FMN</name>
        <dbReference type="ChEBI" id="CHEBI:58210"/>
    </cofactor>
</comment>
<keyword evidence="8" id="KW-0479">Metal-binding</keyword>
<keyword evidence="5" id="KW-0028">Amino-acid biosynthesis</keyword>
<feature type="compositionally biased region" description="Basic and acidic residues" evidence="17">
    <location>
        <begin position="919"/>
        <end position="929"/>
    </location>
</feature>
<reference evidence="19 20" key="1">
    <citation type="submission" date="2016-10" db="EMBL/GenBank/DDBJ databases">
        <authorList>
            <person name="de Groot N.N."/>
        </authorList>
    </citation>
    <scope>NUCLEOTIDE SEQUENCE [LARGE SCALE GENOMIC DNA]</scope>
    <source>
        <strain evidence="20">P4B,CCM 7963,CECT 7998,DSM 25260,IBRC-M 10614,KCTC 13821</strain>
    </source>
</reference>
<dbReference type="SUPFAM" id="SSF56235">
    <property type="entry name" value="N-terminal nucleophile aminohydrolases (Ntn hydrolases)"/>
    <property type="match status" value="1"/>
</dbReference>
<keyword evidence="7" id="KW-0288">FMN</keyword>
<comment type="pathway">
    <text evidence="16">Amino-acid biosynthesis.</text>
</comment>
<dbReference type="InterPro" id="IPR006982">
    <property type="entry name" value="Glu_synth_centr_N"/>
</dbReference>
<dbReference type="Pfam" id="PF01645">
    <property type="entry name" value="Glu_synthase"/>
    <property type="match status" value="1"/>
</dbReference>
<evidence type="ECO:0000259" key="18">
    <source>
        <dbReference type="PROSITE" id="PS51278"/>
    </source>
</evidence>
<evidence type="ECO:0000256" key="9">
    <source>
        <dbReference type="ARBA" id="ARBA00022827"/>
    </source>
</evidence>
<dbReference type="OrthoDB" id="9758182at2"/>
<dbReference type="CDD" id="cd02808">
    <property type="entry name" value="GltS_FMN"/>
    <property type="match status" value="1"/>
</dbReference>
<keyword evidence="11" id="KW-0560">Oxidoreductase</keyword>
<dbReference type="PANTHER" id="PTHR11938:SF133">
    <property type="entry name" value="GLUTAMATE SYNTHASE (NADH)"/>
    <property type="match status" value="1"/>
</dbReference>
<evidence type="ECO:0000256" key="6">
    <source>
        <dbReference type="ARBA" id="ARBA00022630"/>
    </source>
</evidence>
<comment type="similarity">
    <text evidence="4">Belongs to the glutamate synthase family.</text>
</comment>
<dbReference type="Pfam" id="PF04898">
    <property type="entry name" value="Glu_syn_central"/>
    <property type="match status" value="1"/>
</dbReference>
<dbReference type="CDD" id="cd00713">
    <property type="entry name" value="GltS"/>
    <property type="match status" value="1"/>
</dbReference>
<evidence type="ECO:0000256" key="5">
    <source>
        <dbReference type="ARBA" id="ARBA00022605"/>
    </source>
</evidence>
<dbReference type="InterPro" id="IPR029055">
    <property type="entry name" value="Ntn_hydrolases_N"/>
</dbReference>
<comment type="cofactor">
    <cofactor evidence="3">
        <name>FAD</name>
        <dbReference type="ChEBI" id="CHEBI:57692"/>
    </cofactor>
</comment>
<dbReference type="Gene3D" id="2.160.20.60">
    <property type="entry name" value="Glutamate synthase, alpha subunit, C-terminal domain"/>
    <property type="match status" value="1"/>
</dbReference>
<dbReference type="FunFam" id="2.160.20.60:FF:000001">
    <property type="entry name" value="Glutamate synthase, large subunit"/>
    <property type="match status" value="1"/>
</dbReference>
<dbReference type="STRING" id="930129.SAMN05216352_101269"/>
<feature type="region of interest" description="Disordered" evidence="17">
    <location>
        <begin position="908"/>
        <end position="929"/>
    </location>
</feature>
<evidence type="ECO:0000313" key="20">
    <source>
        <dbReference type="Proteomes" id="UP000199017"/>
    </source>
</evidence>
<evidence type="ECO:0000313" key="19">
    <source>
        <dbReference type="EMBL" id="SDH43151.1"/>
    </source>
</evidence>
<evidence type="ECO:0000256" key="16">
    <source>
        <dbReference type="ARBA" id="ARBA00029440"/>
    </source>
</evidence>
<dbReference type="GO" id="GO:0015930">
    <property type="term" value="F:glutamate synthase activity"/>
    <property type="evidence" value="ECO:0007669"/>
    <property type="project" value="InterPro"/>
</dbReference>
<dbReference type="InterPro" id="IPR017932">
    <property type="entry name" value="GATase_2_dom"/>
</dbReference>
<accession>A0A1G8CCD4</accession>
<dbReference type="RefSeq" id="WP_091579811.1">
    <property type="nucleotide sequence ID" value="NZ_FNDU01000001.1"/>
</dbReference>
<evidence type="ECO:0000256" key="15">
    <source>
        <dbReference type="ARBA" id="ARBA00023291"/>
    </source>
</evidence>
<dbReference type="GO" id="GO:0019676">
    <property type="term" value="P:ammonia assimilation cycle"/>
    <property type="evidence" value="ECO:0007669"/>
    <property type="project" value="TreeGrafter"/>
</dbReference>
<dbReference type="PROSITE" id="PS51278">
    <property type="entry name" value="GATASE_TYPE_2"/>
    <property type="match status" value="1"/>
</dbReference>
<dbReference type="GO" id="GO:0051538">
    <property type="term" value="F:3 iron, 4 sulfur cluster binding"/>
    <property type="evidence" value="ECO:0007669"/>
    <property type="project" value="UniProtKB-KW"/>
</dbReference>
<evidence type="ECO:0000256" key="8">
    <source>
        <dbReference type="ARBA" id="ARBA00022723"/>
    </source>
</evidence>
<proteinExistence type="inferred from homology"/>
<evidence type="ECO:0000256" key="17">
    <source>
        <dbReference type="SAM" id="MobiDB-lite"/>
    </source>
</evidence>
<dbReference type="NCBIfam" id="NF008730">
    <property type="entry name" value="PRK11750.1"/>
    <property type="match status" value="1"/>
</dbReference>
<dbReference type="Gene3D" id="3.60.20.10">
    <property type="entry name" value="Glutamine Phosphoribosylpyrophosphate, subunit 1, domain 1"/>
    <property type="match status" value="1"/>
</dbReference>
<dbReference type="Gene3D" id="3.20.20.70">
    <property type="entry name" value="Aldolase class I"/>
    <property type="match status" value="2"/>
</dbReference>
<evidence type="ECO:0000256" key="2">
    <source>
        <dbReference type="ARBA" id="ARBA00001927"/>
    </source>
</evidence>
<dbReference type="SUPFAM" id="SSF51395">
    <property type="entry name" value="FMN-linked oxidoreductases"/>
    <property type="match status" value="1"/>
</dbReference>
<dbReference type="CDD" id="cd00982">
    <property type="entry name" value="gltB_C"/>
    <property type="match status" value="1"/>
</dbReference>
<dbReference type="InterPro" id="IPR002489">
    <property type="entry name" value="Glu_synth_asu_C"/>
</dbReference>
<dbReference type="InterPro" id="IPR013785">
    <property type="entry name" value="Aldolase_TIM"/>
</dbReference>
<dbReference type="FunFam" id="3.20.20.70:FF:000031">
    <property type="entry name" value="Glutamate synthase 1 [NADH]"/>
    <property type="match status" value="1"/>
</dbReference>
<keyword evidence="20" id="KW-1185">Reference proteome</keyword>
<dbReference type="GO" id="GO:0046872">
    <property type="term" value="F:metal ion binding"/>
    <property type="evidence" value="ECO:0007669"/>
    <property type="project" value="UniProtKB-KW"/>
</dbReference>
<dbReference type="Pfam" id="PF00310">
    <property type="entry name" value="GATase_2"/>
    <property type="match status" value="1"/>
</dbReference>
<evidence type="ECO:0000256" key="7">
    <source>
        <dbReference type="ARBA" id="ARBA00022643"/>
    </source>
</evidence>
<keyword evidence="12" id="KW-0408">Iron</keyword>
<keyword evidence="9" id="KW-0274">FAD</keyword>
<organism evidence="19 20">
    <name type="scientific">Alteribacillus bidgolensis</name>
    <dbReference type="NCBI Taxonomy" id="930129"/>
    <lineage>
        <taxon>Bacteria</taxon>
        <taxon>Bacillati</taxon>
        <taxon>Bacillota</taxon>
        <taxon>Bacilli</taxon>
        <taxon>Bacillales</taxon>
        <taxon>Bacillaceae</taxon>
        <taxon>Alteribacillus</taxon>
    </lineage>
</organism>
<keyword evidence="6" id="KW-0285">Flavoprotein</keyword>
<dbReference type="Proteomes" id="UP000199017">
    <property type="component" value="Unassembled WGS sequence"/>
</dbReference>